<dbReference type="EMBL" id="VTWU01000002">
    <property type="protein sequence ID" value="KAA9338156.1"/>
    <property type="molecule type" value="Genomic_DNA"/>
</dbReference>
<reference evidence="1 2" key="1">
    <citation type="submission" date="2019-09" db="EMBL/GenBank/DDBJ databases">
        <title>Genome sequence of Hymenobacter sp. M3.</title>
        <authorList>
            <person name="Srinivasan S."/>
        </authorList>
    </citation>
    <scope>NUCLEOTIDE SEQUENCE [LARGE SCALE GENOMIC DNA]</scope>
    <source>
        <strain evidence="1 2">M3</strain>
    </source>
</reference>
<proteinExistence type="predicted"/>
<name>A0A7L5A0W3_9BACT</name>
<accession>A0A7L5A0W3</accession>
<evidence type="ECO:0000313" key="2">
    <source>
        <dbReference type="Proteomes" id="UP000326380"/>
    </source>
</evidence>
<evidence type="ECO:0000313" key="1">
    <source>
        <dbReference type="EMBL" id="KAA9338156.1"/>
    </source>
</evidence>
<dbReference type="Gene3D" id="2.60.40.1930">
    <property type="match status" value="1"/>
</dbReference>
<gene>
    <name evidence="1" type="ORF">F0P96_04725</name>
</gene>
<dbReference type="Proteomes" id="UP000326380">
    <property type="component" value="Unassembled WGS sequence"/>
</dbReference>
<organism evidence="1 2">
    <name type="scientific">Hymenobacter busanensis</name>
    <dbReference type="NCBI Taxonomy" id="2607656"/>
    <lineage>
        <taxon>Bacteria</taxon>
        <taxon>Pseudomonadati</taxon>
        <taxon>Bacteroidota</taxon>
        <taxon>Cytophagia</taxon>
        <taxon>Cytophagales</taxon>
        <taxon>Hymenobacteraceae</taxon>
        <taxon>Hymenobacter</taxon>
    </lineage>
</organism>
<dbReference type="AlphaFoldDB" id="A0A7L5A0W3"/>
<sequence length="804" mass="88987">MRVAYVVRGCLLLGALCMALTAQAQRDSLPGISRAFARYQTQALQEKLFLHTDRPAYVSGDILWFKLYAVDATYHRPLPLSKIAYVEVLDRQQKPVLQTKIALTNAIGSGSLLLPASLVSGSYTVRAYTNWMKNTGPEYYFHRSITVVNTLAAALPAAVDSGRYDVQFFPEGGQLVQGLKSRVAFKITDKTGRGIAAEGSLLDGSGATVARFATLKFGMGHVDFTPSQPGAVYTAVVKLADGQPLTHKLPPVHAQGHVLRLDEAADHVAVTVQAAVPGAGTVYLLGHAGQQVFASVAGQLRNGQAQFTVANSALPEGVLHFTVFNDQRQPVAERLYFRRPGRPLQLQLKTDKAQYGTREKVSLAVTATGAAQQPQPAANLSLAVYKLDSLAAAPGTDISSYLWLAADLQGAVEQPEYYVHATGAEVAEATDNLMLTQGWRRFTWQDVLAAQPPVPAYVPELNGHLIRGRVVQAATGAPAPGIATFLASPSRYLRLYNSISKPDGSIQFEVRDFSGPRNPVVQPDLSRDSTYRIELLNPFSTEYTTTLRPPLALDERHRAALTQRHLQMQVQNAYYRQYRAPRPQPLADSTAFYGQPAEHYRLDDYTRFKVMEEVMREYVPGVQVRIRKNGFNYMVLNKPRNYFFPENPMVLLDGVPIFDMNKVLKIDPLQVQTLDVVTSGYQQGQLKYSGLVSYRTYKGDMANHQLDARALVQEYEGVQWQREFYAPRYDTPNDQQRRLPDLRNLLYWNPAVLTDASGASQQTWYTADEAGTYLVVVQGLGANGQSGSATYRFEVKQADVARNK</sequence>
<keyword evidence="2" id="KW-1185">Reference proteome</keyword>
<comment type="caution">
    <text evidence="1">The sequence shown here is derived from an EMBL/GenBank/DDBJ whole genome shotgun (WGS) entry which is preliminary data.</text>
</comment>
<dbReference type="RefSeq" id="WP_151077681.1">
    <property type="nucleotide sequence ID" value="NZ_CP047647.1"/>
</dbReference>
<protein>
    <submittedName>
        <fullName evidence="1">Uncharacterized protein</fullName>
    </submittedName>
</protein>